<dbReference type="PANTHER" id="PTHR38248:SF2">
    <property type="entry name" value="FUNK1 11"/>
    <property type="match status" value="1"/>
</dbReference>
<organism evidence="2 3">
    <name type="scientific">Mycena metata</name>
    <dbReference type="NCBI Taxonomy" id="1033252"/>
    <lineage>
        <taxon>Eukaryota</taxon>
        <taxon>Fungi</taxon>
        <taxon>Dikarya</taxon>
        <taxon>Basidiomycota</taxon>
        <taxon>Agaricomycotina</taxon>
        <taxon>Agaricomycetes</taxon>
        <taxon>Agaricomycetidae</taxon>
        <taxon>Agaricales</taxon>
        <taxon>Marasmiineae</taxon>
        <taxon>Mycenaceae</taxon>
        <taxon>Mycena</taxon>
    </lineage>
</organism>
<evidence type="ECO:0000313" key="3">
    <source>
        <dbReference type="Proteomes" id="UP001215598"/>
    </source>
</evidence>
<feature type="domain" description="Fungal-type protein kinase" evidence="1">
    <location>
        <begin position="166"/>
        <end position="553"/>
    </location>
</feature>
<protein>
    <recommendedName>
        <fullName evidence="1">Fungal-type protein kinase domain-containing protein</fullName>
    </recommendedName>
</protein>
<accession>A0AAD7HPK0</accession>
<gene>
    <name evidence="2" type="ORF">B0H16DRAFT_1594548</name>
</gene>
<sequence length="644" mass="73405">MPSHLAQLRLLRHSVSWGKHKKARRLKTNPRILAQNHGGVSQALMDKVHNNFAGISPIDDFFTKYLPRASPTTLNFAHSFPANSMAATDVPTTLLSSLRVVVSTFPAATKPILADSVFRTCPTPHIVASLPGLNKIPDEWCWYHAATVIHIHEGDSFNDDGSIRNSATLLEVLGSARGLLSTSNACFVFVVLVFGRVMARILRFDHAGFRASGAFNWLNNPTIFHGFLSRLYSPDNTNEHIYGRDGTVSFPDALDRKKMFSAICRNPFYKQFYHHNTWDEATESSLWITVIRDHGLKPQVVRCFTLGLLYHSDRLFSRATRVYRVLLEDDADEPVPTVYALKDTWREVCRRPERDFYDVIHRYCELRNINSDGMAKCCGSLDLSNPSGLGAMTWDSTLHRTCSAQTNEPGRERSHMRMLLTPVGRRLSSSPSMQDIVLALYNAILQHNVAYEAGVLHRDVSDGNVLFREGAQGSEGFLLDWDHAEFTHDGLVNFNMWFPGREHENTRYQDTETSLKEFTGTLPFVAIEILGDATITHGAHHDLESFYWLLIWMILRHTQHTHPFGESARSRLFHTSQNDMKLAYIRKFTPIDHGSTLFHLIEGLRRMVRRQNPPEDDAEALQVRVQLTHEEVRRLFEERMQLEG</sequence>
<evidence type="ECO:0000313" key="2">
    <source>
        <dbReference type="EMBL" id="KAJ7725327.1"/>
    </source>
</evidence>
<comment type="caution">
    <text evidence="2">The sequence shown here is derived from an EMBL/GenBank/DDBJ whole genome shotgun (WGS) entry which is preliminary data.</text>
</comment>
<dbReference type="Pfam" id="PF17667">
    <property type="entry name" value="Pkinase_fungal"/>
    <property type="match status" value="1"/>
</dbReference>
<proteinExistence type="predicted"/>
<reference evidence="2" key="1">
    <citation type="submission" date="2023-03" db="EMBL/GenBank/DDBJ databases">
        <title>Massive genome expansion in bonnet fungi (Mycena s.s.) driven by repeated elements and novel gene families across ecological guilds.</title>
        <authorList>
            <consortium name="Lawrence Berkeley National Laboratory"/>
            <person name="Harder C.B."/>
            <person name="Miyauchi S."/>
            <person name="Viragh M."/>
            <person name="Kuo A."/>
            <person name="Thoen E."/>
            <person name="Andreopoulos B."/>
            <person name="Lu D."/>
            <person name="Skrede I."/>
            <person name="Drula E."/>
            <person name="Henrissat B."/>
            <person name="Morin E."/>
            <person name="Kohler A."/>
            <person name="Barry K."/>
            <person name="LaButti K."/>
            <person name="Morin E."/>
            <person name="Salamov A."/>
            <person name="Lipzen A."/>
            <person name="Mereny Z."/>
            <person name="Hegedus B."/>
            <person name="Baldrian P."/>
            <person name="Stursova M."/>
            <person name="Weitz H."/>
            <person name="Taylor A."/>
            <person name="Grigoriev I.V."/>
            <person name="Nagy L.G."/>
            <person name="Martin F."/>
            <person name="Kauserud H."/>
        </authorList>
    </citation>
    <scope>NUCLEOTIDE SEQUENCE</scope>
    <source>
        <strain evidence="2">CBHHK182m</strain>
    </source>
</reference>
<dbReference type="InterPro" id="IPR040976">
    <property type="entry name" value="Pkinase_fungal"/>
</dbReference>
<dbReference type="AlphaFoldDB" id="A0AAD7HPK0"/>
<dbReference type="Proteomes" id="UP001215598">
    <property type="component" value="Unassembled WGS sequence"/>
</dbReference>
<dbReference type="EMBL" id="JARKIB010000195">
    <property type="protein sequence ID" value="KAJ7725327.1"/>
    <property type="molecule type" value="Genomic_DNA"/>
</dbReference>
<keyword evidence="3" id="KW-1185">Reference proteome</keyword>
<dbReference type="PANTHER" id="PTHR38248">
    <property type="entry name" value="FUNK1 6"/>
    <property type="match status" value="1"/>
</dbReference>
<name>A0AAD7HPK0_9AGAR</name>
<dbReference type="SUPFAM" id="SSF56112">
    <property type="entry name" value="Protein kinase-like (PK-like)"/>
    <property type="match status" value="1"/>
</dbReference>
<dbReference type="InterPro" id="IPR011009">
    <property type="entry name" value="Kinase-like_dom_sf"/>
</dbReference>
<dbReference type="Gene3D" id="1.10.510.10">
    <property type="entry name" value="Transferase(Phosphotransferase) domain 1"/>
    <property type="match status" value="1"/>
</dbReference>
<evidence type="ECO:0000259" key="1">
    <source>
        <dbReference type="Pfam" id="PF17667"/>
    </source>
</evidence>